<dbReference type="GO" id="GO:0005524">
    <property type="term" value="F:ATP binding"/>
    <property type="evidence" value="ECO:0007669"/>
    <property type="project" value="InterPro"/>
</dbReference>
<keyword evidence="2" id="KW-0378">Hydrolase</keyword>
<dbReference type="InterPro" id="IPR003593">
    <property type="entry name" value="AAA+_ATPase"/>
</dbReference>
<dbReference type="InterPro" id="IPR054289">
    <property type="entry name" value="DUF7025"/>
</dbReference>
<evidence type="ECO:0000313" key="2">
    <source>
        <dbReference type="EMBL" id="KAF2748702.1"/>
    </source>
</evidence>
<dbReference type="SMART" id="SM00382">
    <property type="entry name" value="AAA"/>
    <property type="match status" value="1"/>
</dbReference>
<dbReference type="InterPro" id="IPR027417">
    <property type="entry name" value="P-loop_NTPase"/>
</dbReference>
<dbReference type="EMBL" id="MU006568">
    <property type="protein sequence ID" value="KAF2748702.1"/>
    <property type="molecule type" value="Genomic_DNA"/>
</dbReference>
<reference evidence="2" key="1">
    <citation type="journal article" date="2020" name="Stud. Mycol.">
        <title>101 Dothideomycetes genomes: a test case for predicting lifestyles and emergence of pathogens.</title>
        <authorList>
            <person name="Haridas S."/>
            <person name="Albert R."/>
            <person name="Binder M."/>
            <person name="Bloem J."/>
            <person name="Labutti K."/>
            <person name="Salamov A."/>
            <person name="Andreopoulos B."/>
            <person name="Baker S."/>
            <person name="Barry K."/>
            <person name="Bills G."/>
            <person name="Bluhm B."/>
            <person name="Cannon C."/>
            <person name="Castanera R."/>
            <person name="Culley D."/>
            <person name="Daum C."/>
            <person name="Ezra D."/>
            <person name="Gonzalez J."/>
            <person name="Henrissat B."/>
            <person name="Kuo A."/>
            <person name="Liang C."/>
            <person name="Lipzen A."/>
            <person name="Lutzoni F."/>
            <person name="Magnuson J."/>
            <person name="Mondo S."/>
            <person name="Nolan M."/>
            <person name="Ohm R."/>
            <person name="Pangilinan J."/>
            <person name="Park H.-J."/>
            <person name="Ramirez L."/>
            <person name="Alfaro M."/>
            <person name="Sun H."/>
            <person name="Tritt A."/>
            <person name="Yoshinaga Y."/>
            <person name="Zwiers L.-H."/>
            <person name="Turgeon B."/>
            <person name="Goodwin S."/>
            <person name="Spatafora J."/>
            <person name="Crous P."/>
            <person name="Grigoriev I."/>
        </authorList>
    </citation>
    <scope>NUCLEOTIDE SEQUENCE</scope>
    <source>
        <strain evidence="2">CBS 119925</strain>
    </source>
</reference>
<gene>
    <name evidence="2" type="ORF">M011DRAFT_525233</name>
</gene>
<dbReference type="OrthoDB" id="10042665at2759"/>
<accession>A0A6A6VDM2</accession>
<dbReference type="PANTHER" id="PTHR46411">
    <property type="entry name" value="FAMILY ATPASE, PUTATIVE-RELATED"/>
    <property type="match status" value="1"/>
</dbReference>
<dbReference type="Gene3D" id="3.40.50.300">
    <property type="entry name" value="P-loop containing nucleotide triphosphate hydrolases"/>
    <property type="match status" value="1"/>
</dbReference>
<dbReference type="GO" id="GO:0016887">
    <property type="term" value="F:ATP hydrolysis activity"/>
    <property type="evidence" value="ECO:0007669"/>
    <property type="project" value="InterPro"/>
</dbReference>
<proteinExistence type="predicted"/>
<feature type="domain" description="AAA+ ATPase" evidence="1">
    <location>
        <begin position="254"/>
        <end position="364"/>
    </location>
</feature>
<name>A0A6A6VDM2_9PLEO</name>
<organism evidence="2 3">
    <name type="scientific">Sporormia fimetaria CBS 119925</name>
    <dbReference type="NCBI Taxonomy" id="1340428"/>
    <lineage>
        <taxon>Eukaryota</taxon>
        <taxon>Fungi</taxon>
        <taxon>Dikarya</taxon>
        <taxon>Ascomycota</taxon>
        <taxon>Pezizomycotina</taxon>
        <taxon>Dothideomycetes</taxon>
        <taxon>Pleosporomycetidae</taxon>
        <taxon>Pleosporales</taxon>
        <taxon>Sporormiaceae</taxon>
        <taxon>Sporormia</taxon>
    </lineage>
</organism>
<dbReference type="SUPFAM" id="SSF52540">
    <property type="entry name" value="P-loop containing nucleoside triphosphate hydrolases"/>
    <property type="match status" value="1"/>
</dbReference>
<dbReference type="InterPro" id="IPR011704">
    <property type="entry name" value="ATPase_dyneun-rel_AAA"/>
</dbReference>
<sequence>MARDDWRTSTVTFNEIHTAFTPGVLVVTMGQLIEEVYRFREVNLRKGRWEFVVERFQHDGASFGWVPREPGGFIYNDPFSIGPYSGHKRLVDLPIFPLKYHPHYEDARRHLLANGKKYTSLVGHHFQVYKCGTDQAVSVLEGNVKNPPHLVMIDAEKYYENTCCKKPQLEPTSAKARRRYETARFKDEEYLACPPLALGFSLVAGSWQEFRVERLYDVGTGVDTLELLTRCQPSRDIVRSLAQCSRTIIESKGAGTVIMLHGPPGVGKSFTAKLVSEFLQRPLYTVPCREYSSSRLATDLPSMLQLATRWDAVVLLKNVTSVKPDIISAATESFDGVLFLTVTLPDTIDQSLLTRVHLQLAYPKLSAQSRRHLWTLFIRNGSQQAPPKWLDDAFLSTLSRADLNAHHIKNSIRIAHALAQHRNRSIQPSDVLSGVKCMIMFSKEHARRPSRERDKSHILFGACFQLPKTPRRRPGCPHPGRAFRTESFPFELPYVWEAGEKKRRLLFPPGRCCRECAELRSLCARLRKTVGDSAID</sequence>
<dbReference type="PANTHER" id="PTHR46411:SF3">
    <property type="entry name" value="AAA+ ATPASE DOMAIN-CONTAINING PROTEIN"/>
    <property type="match status" value="1"/>
</dbReference>
<evidence type="ECO:0000259" key="1">
    <source>
        <dbReference type="SMART" id="SM00382"/>
    </source>
</evidence>
<protein>
    <submittedName>
        <fullName evidence="2">P-loop containing nucleoside triphosphate hydrolase protein</fullName>
    </submittedName>
</protein>
<dbReference type="AlphaFoldDB" id="A0A6A6VDM2"/>
<evidence type="ECO:0000313" key="3">
    <source>
        <dbReference type="Proteomes" id="UP000799440"/>
    </source>
</evidence>
<keyword evidence="3" id="KW-1185">Reference proteome</keyword>
<dbReference type="Proteomes" id="UP000799440">
    <property type="component" value="Unassembled WGS sequence"/>
</dbReference>
<dbReference type="Pfam" id="PF22942">
    <property type="entry name" value="DUF7025"/>
    <property type="match status" value="1"/>
</dbReference>
<dbReference type="Pfam" id="PF07728">
    <property type="entry name" value="AAA_5"/>
    <property type="match status" value="1"/>
</dbReference>